<evidence type="ECO:0000259" key="11">
    <source>
        <dbReference type="Pfam" id="PF02096"/>
    </source>
</evidence>
<evidence type="ECO:0000256" key="10">
    <source>
        <dbReference type="SAM" id="Phobius"/>
    </source>
</evidence>
<evidence type="ECO:0000256" key="8">
    <source>
        <dbReference type="ARBA" id="ARBA00023186"/>
    </source>
</evidence>
<dbReference type="GO" id="GO:0015031">
    <property type="term" value="P:protein transport"/>
    <property type="evidence" value="ECO:0007669"/>
    <property type="project" value="UniProtKB-KW"/>
</dbReference>
<keyword evidence="6 10" id="KW-1133">Transmembrane helix</keyword>
<evidence type="ECO:0000256" key="2">
    <source>
        <dbReference type="ARBA" id="ARBA00022448"/>
    </source>
</evidence>
<dbReference type="GO" id="GO:0051205">
    <property type="term" value="P:protein insertion into membrane"/>
    <property type="evidence" value="ECO:0007669"/>
    <property type="project" value="TreeGrafter"/>
</dbReference>
<proteinExistence type="inferred from homology"/>
<dbReference type="InterPro" id="IPR047196">
    <property type="entry name" value="YidC_ALB_C"/>
</dbReference>
<dbReference type="PANTHER" id="PTHR12428">
    <property type="entry name" value="OXA1"/>
    <property type="match status" value="1"/>
</dbReference>
<dbReference type="Proteomes" id="UP001286174">
    <property type="component" value="Unassembled WGS sequence"/>
</dbReference>
<organism evidence="12 13">
    <name type="scientific">Grylomicrobium aquisgranensis</name>
    <dbReference type="NCBI Taxonomy" id="2926318"/>
    <lineage>
        <taxon>Bacteria</taxon>
        <taxon>Bacillati</taxon>
        <taxon>Bacillota</taxon>
        <taxon>Erysipelotrichia</taxon>
        <taxon>Erysipelotrichales</taxon>
        <taxon>Erysipelotrichaceae</taxon>
        <taxon>Grylomicrobium</taxon>
    </lineage>
</organism>
<evidence type="ECO:0000313" key="12">
    <source>
        <dbReference type="EMBL" id="MDX8418812.1"/>
    </source>
</evidence>
<feature type="transmembrane region" description="Helical" evidence="10">
    <location>
        <begin position="147"/>
        <end position="167"/>
    </location>
</feature>
<comment type="subcellular location">
    <subcellularLocation>
        <location evidence="1">Cell membrane</location>
        <topology evidence="1">Multi-pass membrane protein</topology>
    </subcellularLocation>
    <subcellularLocation>
        <location evidence="9">Membrane</location>
        <topology evidence="9">Multi-pass membrane protein</topology>
    </subcellularLocation>
</comment>
<dbReference type="Pfam" id="PF02096">
    <property type="entry name" value="60KD_IMP"/>
    <property type="match status" value="1"/>
</dbReference>
<keyword evidence="7 10" id="KW-0472">Membrane</keyword>
<evidence type="ECO:0000256" key="9">
    <source>
        <dbReference type="RuleBase" id="RU003945"/>
    </source>
</evidence>
<keyword evidence="5" id="KW-0653">Protein transport</keyword>
<name>A0AB35TZS4_9FIRM</name>
<dbReference type="RefSeq" id="WP_370595416.1">
    <property type="nucleotide sequence ID" value="NZ_JALBUR010000002.1"/>
</dbReference>
<evidence type="ECO:0000256" key="4">
    <source>
        <dbReference type="ARBA" id="ARBA00022692"/>
    </source>
</evidence>
<evidence type="ECO:0000256" key="3">
    <source>
        <dbReference type="ARBA" id="ARBA00022475"/>
    </source>
</evidence>
<reference evidence="12 13" key="1">
    <citation type="submission" date="2022-03" db="EMBL/GenBank/DDBJ databases">
        <title>Novel taxa within the pig intestine.</title>
        <authorList>
            <person name="Wylensek D."/>
            <person name="Bishof K."/>
            <person name="Afrizal A."/>
            <person name="Clavel T."/>
        </authorList>
    </citation>
    <scope>NUCLEOTIDE SEQUENCE [LARGE SCALE GENOMIC DNA]</scope>
    <source>
        <strain evidence="12 13">CLA-KB-P133</strain>
    </source>
</reference>
<dbReference type="PANTHER" id="PTHR12428:SF65">
    <property type="entry name" value="CYTOCHROME C OXIDASE ASSEMBLY PROTEIN COX18, MITOCHONDRIAL"/>
    <property type="match status" value="1"/>
</dbReference>
<comment type="caution">
    <text evidence="12">The sequence shown here is derived from an EMBL/GenBank/DDBJ whole genome shotgun (WGS) entry which is preliminary data.</text>
</comment>
<dbReference type="PROSITE" id="PS51257">
    <property type="entry name" value="PROKAR_LIPOPROTEIN"/>
    <property type="match status" value="1"/>
</dbReference>
<dbReference type="InterPro" id="IPR001708">
    <property type="entry name" value="YidC/ALB3/OXA1/COX18"/>
</dbReference>
<keyword evidence="8" id="KW-0143">Chaperone</keyword>
<keyword evidence="13" id="KW-1185">Reference proteome</keyword>
<evidence type="ECO:0000313" key="13">
    <source>
        <dbReference type="Proteomes" id="UP001286174"/>
    </source>
</evidence>
<keyword evidence="4 9" id="KW-0812">Transmembrane</keyword>
<evidence type="ECO:0000256" key="6">
    <source>
        <dbReference type="ARBA" id="ARBA00022989"/>
    </source>
</evidence>
<evidence type="ECO:0000256" key="7">
    <source>
        <dbReference type="ARBA" id="ARBA00023136"/>
    </source>
</evidence>
<feature type="transmembrane region" description="Helical" evidence="10">
    <location>
        <begin position="76"/>
        <end position="96"/>
    </location>
</feature>
<dbReference type="NCBIfam" id="TIGR03592">
    <property type="entry name" value="yidC_oxa1_cterm"/>
    <property type="match status" value="1"/>
</dbReference>
<dbReference type="GO" id="GO:0005886">
    <property type="term" value="C:plasma membrane"/>
    <property type="evidence" value="ECO:0007669"/>
    <property type="project" value="UniProtKB-SubCell"/>
</dbReference>
<dbReference type="CDD" id="cd20070">
    <property type="entry name" value="5TM_YidC_Alb3"/>
    <property type="match status" value="1"/>
</dbReference>
<dbReference type="GO" id="GO:0032977">
    <property type="term" value="F:membrane insertase activity"/>
    <property type="evidence" value="ECO:0007669"/>
    <property type="project" value="InterPro"/>
</dbReference>
<accession>A0AB35TZS4</accession>
<feature type="domain" description="Membrane insertase YidC/Oxa/ALB C-terminal" evidence="11">
    <location>
        <begin position="77"/>
        <end position="285"/>
    </location>
</feature>
<sequence length="297" mass="33230">MKLKPRTKKILTVLLFVGIAATLTGCTVPRDSSGNIILIDTTTTFKQVMSDENWFSAIFVWPLAQAINHMTPKMGVGLAITVITVIVNGVLAAATIKGTVGSQEMQLIQPEIQKLQRKYEGRDDPASKQKMAMEMQQLYASHDIHPMGTMVGSFLQLPILMAMYMAVQRAAAVQNGSFMGLNLKTTPLTGMKEGQWMYLLIFALMGLTQFVSMYLPMHFAKKKAEAAAAKQHRKPEETSGNQQKLMQIYMMAMILIFGLMWPTAMTVYWTINSCVTIVKTIIVQKYIDHRQAEKRKA</sequence>
<keyword evidence="3" id="KW-1003">Cell membrane</keyword>
<keyword evidence="2" id="KW-0813">Transport</keyword>
<gene>
    <name evidence="12" type="primary">yidC</name>
    <name evidence="12" type="ORF">MOZ60_01740</name>
</gene>
<dbReference type="InterPro" id="IPR028055">
    <property type="entry name" value="YidC/Oxa/ALB_C"/>
</dbReference>
<dbReference type="EMBL" id="JALBUR010000002">
    <property type="protein sequence ID" value="MDX8418812.1"/>
    <property type="molecule type" value="Genomic_DNA"/>
</dbReference>
<protein>
    <submittedName>
        <fullName evidence="12">Membrane protein insertase YidC</fullName>
    </submittedName>
</protein>
<feature type="transmembrane region" description="Helical" evidence="10">
    <location>
        <begin position="196"/>
        <end position="215"/>
    </location>
</feature>
<evidence type="ECO:0000256" key="5">
    <source>
        <dbReference type="ARBA" id="ARBA00022927"/>
    </source>
</evidence>
<evidence type="ECO:0000256" key="1">
    <source>
        <dbReference type="ARBA" id="ARBA00004651"/>
    </source>
</evidence>
<comment type="similarity">
    <text evidence="9">Belongs to the OXA1/ALB3/YidC family.</text>
</comment>
<dbReference type="AlphaFoldDB" id="A0AB35TZS4"/>
<feature type="transmembrane region" description="Helical" evidence="10">
    <location>
        <begin position="248"/>
        <end position="271"/>
    </location>
</feature>